<evidence type="ECO:0000313" key="1">
    <source>
        <dbReference type="EMBL" id="KAJ0018898.1"/>
    </source>
</evidence>
<organism evidence="1 2">
    <name type="scientific">Pistacia integerrima</name>
    <dbReference type="NCBI Taxonomy" id="434235"/>
    <lineage>
        <taxon>Eukaryota</taxon>
        <taxon>Viridiplantae</taxon>
        <taxon>Streptophyta</taxon>
        <taxon>Embryophyta</taxon>
        <taxon>Tracheophyta</taxon>
        <taxon>Spermatophyta</taxon>
        <taxon>Magnoliopsida</taxon>
        <taxon>eudicotyledons</taxon>
        <taxon>Gunneridae</taxon>
        <taxon>Pentapetalae</taxon>
        <taxon>rosids</taxon>
        <taxon>malvids</taxon>
        <taxon>Sapindales</taxon>
        <taxon>Anacardiaceae</taxon>
        <taxon>Pistacia</taxon>
    </lineage>
</organism>
<reference evidence="2" key="1">
    <citation type="journal article" date="2023" name="G3 (Bethesda)">
        <title>Genome assembly and association tests identify interacting loci associated with vigor, precocity, and sex in interspecific pistachio rootstocks.</title>
        <authorList>
            <person name="Palmer W."/>
            <person name="Jacygrad E."/>
            <person name="Sagayaradj S."/>
            <person name="Cavanaugh K."/>
            <person name="Han R."/>
            <person name="Bertier L."/>
            <person name="Beede B."/>
            <person name="Kafkas S."/>
            <person name="Golino D."/>
            <person name="Preece J."/>
            <person name="Michelmore R."/>
        </authorList>
    </citation>
    <scope>NUCLEOTIDE SEQUENCE [LARGE SCALE GENOMIC DNA]</scope>
</reference>
<protein>
    <submittedName>
        <fullName evidence="1">Uncharacterized protein</fullName>
    </submittedName>
</protein>
<evidence type="ECO:0000313" key="2">
    <source>
        <dbReference type="Proteomes" id="UP001163603"/>
    </source>
</evidence>
<keyword evidence="2" id="KW-1185">Reference proteome</keyword>
<accession>A0ACC0XNG9</accession>
<sequence length="217" mass="24593">MKLICMAKSHLPAHASSSEKIHPSKDPEIDPNSCSLDKFKLYRPERDPVVYSPQKIKNLLQQIDEGNRATGGLNSVAKVFGVAGCIKFLESYYLILVTKRRQIGCICGHAIYSIDETQLITIPHVSIQSDVAHSKIELRYKNLLSSVDLTKDLFFSYTYPMMQSLQKNVLSMGEEGMPYDNIFAWNAYLTQAIRSRCNNTIWTIALVHGHFKQKLPI</sequence>
<proteinExistence type="predicted"/>
<gene>
    <name evidence="1" type="ORF">Pint_09569</name>
</gene>
<dbReference type="EMBL" id="CM047747">
    <property type="protein sequence ID" value="KAJ0018898.1"/>
    <property type="molecule type" value="Genomic_DNA"/>
</dbReference>
<dbReference type="Proteomes" id="UP001163603">
    <property type="component" value="Chromosome 12"/>
</dbReference>
<name>A0ACC0XNG9_9ROSI</name>
<comment type="caution">
    <text evidence="1">The sequence shown here is derived from an EMBL/GenBank/DDBJ whole genome shotgun (WGS) entry which is preliminary data.</text>
</comment>